<dbReference type="PANTHER" id="PTHR33508">
    <property type="entry name" value="UPF0056 MEMBRANE PROTEIN YHCE"/>
    <property type="match status" value="1"/>
</dbReference>
<reference evidence="8 9" key="1">
    <citation type="submission" date="2019-08" db="EMBL/GenBank/DDBJ databases">
        <authorList>
            <person name="Vazquez-Campos X."/>
        </authorList>
    </citation>
    <scope>NUCLEOTIDE SEQUENCE [LARGE SCALE GENOMIC DNA]</scope>
    <source>
        <strain evidence="8">LFW-283_2</strain>
    </source>
</reference>
<accession>A0A5E4LTD1</accession>
<dbReference type="PANTHER" id="PTHR33508:SF1">
    <property type="entry name" value="UPF0056 MEMBRANE PROTEIN YHCE"/>
    <property type="match status" value="1"/>
</dbReference>
<dbReference type="Proteomes" id="UP000789941">
    <property type="component" value="Unassembled WGS sequence"/>
</dbReference>
<feature type="transmembrane region" description="Helical" evidence="7">
    <location>
        <begin position="167"/>
        <end position="187"/>
    </location>
</feature>
<comment type="similarity">
    <text evidence="2 7">Belongs to the UPF0056 (MarC) family.</text>
</comment>
<evidence type="ECO:0000256" key="7">
    <source>
        <dbReference type="RuleBase" id="RU362048"/>
    </source>
</evidence>
<feature type="transmembrane region" description="Helical" evidence="7">
    <location>
        <begin position="135"/>
        <end position="155"/>
    </location>
</feature>
<dbReference type="NCBIfam" id="TIGR00427">
    <property type="entry name" value="NAAT family transporter"/>
    <property type="match status" value="1"/>
</dbReference>
<evidence type="ECO:0000256" key="6">
    <source>
        <dbReference type="ARBA" id="ARBA00023136"/>
    </source>
</evidence>
<organism evidence="8 9">
    <name type="scientific">Candidatus Bilamarchaeum dharawalense</name>
    <dbReference type="NCBI Taxonomy" id="2885759"/>
    <lineage>
        <taxon>Archaea</taxon>
        <taxon>Candidatus Micrarchaeota</taxon>
        <taxon>Candidatus Micrarchaeia</taxon>
        <taxon>Candidatus Anstonellales</taxon>
        <taxon>Candidatus Bilamarchaeaceae</taxon>
        <taxon>Candidatus Bilamarchaeum</taxon>
    </lineage>
</organism>
<comment type="caution">
    <text evidence="8">The sequence shown here is derived from an EMBL/GenBank/DDBJ whole genome shotgun (WGS) entry which is preliminary data.</text>
</comment>
<evidence type="ECO:0000256" key="1">
    <source>
        <dbReference type="ARBA" id="ARBA00004651"/>
    </source>
</evidence>
<dbReference type="EMBL" id="CABMJJ010000009">
    <property type="protein sequence ID" value="VVC04368.1"/>
    <property type="molecule type" value="Genomic_DNA"/>
</dbReference>
<sequence length="194" mass="20778">MDLPSAIVTCFITIFAIMDPFASLPPFLMFTKNYKKEETIKVADRAVLIAGVVAIIFMVAGPYILAALSITLSDFRIAGGIVLVLLGIENTLNIHLNKNKKDEGLDSAAVLIATPLLTGPGLMTSLVILNKENGITPVIIALIVSLILSLIIFRNATKVRNLLGPRIIMIFSKVMGLFLIAIGIAFIRSGMLGG</sequence>
<keyword evidence="5 7" id="KW-1133">Transmembrane helix</keyword>
<feature type="transmembrane region" description="Helical" evidence="7">
    <location>
        <begin position="6"/>
        <end position="30"/>
    </location>
</feature>
<evidence type="ECO:0000256" key="5">
    <source>
        <dbReference type="ARBA" id="ARBA00022989"/>
    </source>
</evidence>
<keyword evidence="4 7" id="KW-0812">Transmembrane</keyword>
<feature type="transmembrane region" description="Helical" evidence="7">
    <location>
        <begin position="42"/>
        <end position="65"/>
    </location>
</feature>
<dbReference type="Pfam" id="PF01914">
    <property type="entry name" value="MarC"/>
    <property type="match status" value="1"/>
</dbReference>
<protein>
    <recommendedName>
        <fullName evidence="7">UPF0056 membrane protein</fullName>
    </recommendedName>
</protein>
<evidence type="ECO:0000313" key="9">
    <source>
        <dbReference type="Proteomes" id="UP000789941"/>
    </source>
</evidence>
<evidence type="ECO:0000256" key="2">
    <source>
        <dbReference type="ARBA" id="ARBA00009784"/>
    </source>
</evidence>
<proteinExistence type="inferred from homology"/>
<comment type="subcellular location">
    <subcellularLocation>
        <location evidence="1 7">Cell membrane</location>
        <topology evidence="1 7">Multi-pass membrane protein</topology>
    </subcellularLocation>
</comment>
<keyword evidence="3" id="KW-1003">Cell membrane</keyword>
<name>A0A5E4LTD1_9ARCH</name>
<dbReference type="InterPro" id="IPR002771">
    <property type="entry name" value="Multi_antbiot-R_MarC"/>
</dbReference>
<dbReference type="AlphaFoldDB" id="A0A5E4LTD1"/>
<evidence type="ECO:0000313" key="8">
    <source>
        <dbReference type="EMBL" id="VVC04368.1"/>
    </source>
</evidence>
<evidence type="ECO:0000256" key="4">
    <source>
        <dbReference type="ARBA" id="ARBA00022692"/>
    </source>
</evidence>
<keyword evidence="6 7" id="KW-0472">Membrane</keyword>
<evidence type="ECO:0000256" key="3">
    <source>
        <dbReference type="ARBA" id="ARBA00022475"/>
    </source>
</evidence>
<dbReference type="GO" id="GO:0005886">
    <property type="term" value="C:plasma membrane"/>
    <property type="evidence" value="ECO:0007669"/>
    <property type="project" value="UniProtKB-SubCell"/>
</dbReference>
<feature type="transmembrane region" description="Helical" evidence="7">
    <location>
        <begin position="108"/>
        <end position="129"/>
    </location>
</feature>
<gene>
    <name evidence="8" type="ORF">LFW2832_00903</name>
</gene>
<feature type="transmembrane region" description="Helical" evidence="7">
    <location>
        <begin position="77"/>
        <end position="96"/>
    </location>
</feature>